<dbReference type="Gene3D" id="3.30.420.360">
    <property type="match status" value="1"/>
</dbReference>
<evidence type="ECO:0000256" key="1">
    <source>
        <dbReference type="ARBA" id="ARBA00004711"/>
    </source>
</evidence>
<keyword evidence="4" id="KW-0479">Metal-binding</keyword>
<dbReference type="AlphaFoldDB" id="A0A3P3VRM2"/>
<evidence type="ECO:0000256" key="2">
    <source>
        <dbReference type="ARBA" id="ARBA00008097"/>
    </source>
</evidence>
<feature type="domain" description="Acylphosphatase-like" evidence="10">
    <location>
        <begin position="1"/>
        <end position="86"/>
    </location>
</feature>
<dbReference type="GO" id="GO:0051604">
    <property type="term" value="P:protein maturation"/>
    <property type="evidence" value="ECO:0007669"/>
    <property type="project" value="TreeGrafter"/>
</dbReference>
<dbReference type="Pfam" id="PF07503">
    <property type="entry name" value="zf-HYPF"/>
    <property type="match status" value="2"/>
</dbReference>
<dbReference type="EMBL" id="QWEZ01000001">
    <property type="protein sequence ID" value="RRJ85395.1"/>
    <property type="molecule type" value="Genomic_DNA"/>
</dbReference>
<reference evidence="12 13" key="2">
    <citation type="submission" date="2018-12" db="EMBL/GenBank/DDBJ databases">
        <title>Simiduia agarivorans gen. nov., sp. nov., a marine, agarolytic bacterium isolated from shallow coastal water from Keelung, Taiwan.</title>
        <authorList>
            <person name="Shieh W.Y."/>
        </authorList>
    </citation>
    <scope>NUCLEOTIDE SEQUENCE [LARGE SCALE GENOMIC DNA]</scope>
    <source>
        <strain evidence="12 13">GTF-13</strain>
    </source>
</reference>
<dbReference type="InterPro" id="IPR017968">
    <property type="entry name" value="Acylphosphatase_CS"/>
</dbReference>
<dbReference type="GO" id="GO:0003725">
    <property type="term" value="F:double-stranded RNA binding"/>
    <property type="evidence" value="ECO:0007669"/>
    <property type="project" value="InterPro"/>
</dbReference>
<dbReference type="GO" id="GO:0003998">
    <property type="term" value="F:acylphosphatase activity"/>
    <property type="evidence" value="ECO:0007669"/>
    <property type="project" value="UniProtKB-EC"/>
</dbReference>
<keyword evidence="5" id="KW-0863">Zinc-finger</keyword>
<keyword evidence="3" id="KW-0436">Ligase</keyword>
<gene>
    <name evidence="12" type="primary">hypF</name>
    <name evidence="12" type="ORF">D0544_00655</name>
</gene>
<proteinExistence type="inferred from homology"/>
<evidence type="ECO:0000259" key="11">
    <source>
        <dbReference type="PROSITE" id="PS51163"/>
    </source>
</evidence>
<dbReference type="GO" id="GO:0008270">
    <property type="term" value="F:zinc ion binding"/>
    <property type="evidence" value="ECO:0007669"/>
    <property type="project" value="UniProtKB-KW"/>
</dbReference>
<dbReference type="PIRSF" id="PIRSF006256">
    <property type="entry name" value="CMPcnvr_hdrg_mat"/>
    <property type="match status" value="1"/>
</dbReference>
<dbReference type="InterPro" id="IPR004421">
    <property type="entry name" value="Carbamoyltransferase_HypF"/>
</dbReference>
<feature type="domain" description="YrdC-like" evidence="11">
    <location>
        <begin position="194"/>
        <end position="395"/>
    </location>
</feature>
<feature type="active site" evidence="9">
    <location>
        <position position="15"/>
    </location>
</feature>
<dbReference type="InterPro" id="IPR006070">
    <property type="entry name" value="Sua5-like_dom"/>
</dbReference>
<dbReference type="PROSITE" id="PS51163">
    <property type="entry name" value="YRDC"/>
    <property type="match status" value="1"/>
</dbReference>
<dbReference type="InterPro" id="IPR011125">
    <property type="entry name" value="Znf_HypF"/>
</dbReference>
<keyword evidence="12" id="KW-0808">Transferase</keyword>
<dbReference type="Gene3D" id="3.30.420.40">
    <property type="match status" value="1"/>
</dbReference>
<dbReference type="Pfam" id="PF17788">
    <property type="entry name" value="HypF_C"/>
    <property type="match status" value="1"/>
</dbReference>
<dbReference type="GO" id="GO:0016743">
    <property type="term" value="F:carboxyl- or carbamoyltransferase activity"/>
    <property type="evidence" value="ECO:0007669"/>
    <property type="project" value="UniProtKB-UniRule"/>
</dbReference>
<evidence type="ECO:0000259" key="10">
    <source>
        <dbReference type="PROSITE" id="PS51160"/>
    </source>
</evidence>
<comment type="catalytic activity">
    <reaction evidence="7 8">
        <text>C-terminal L-cysteinyl-[HypE protein] + carbamoyl phosphate + ATP + H2O = C-terminal S-carboxamide-L-cysteinyl-[HypE protein] + AMP + phosphate + diphosphate + H(+)</text>
        <dbReference type="Rhea" id="RHEA:55636"/>
        <dbReference type="Rhea" id="RHEA-COMP:14247"/>
        <dbReference type="Rhea" id="RHEA-COMP:14392"/>
        <dbReference type="ChEBI" id="CHEBI:15377"/>
        <dbReference type="ChEBI" id="CHEBI:15378"/>
        <dbReference type="ChEBI" id="CHEBI:30616"/>
        <dbReference type="ChEBI" id="CHEBI:33019"/>
        <dbReference type="ChEBI" id="CHEBI:43474"/>
        <dbReference type="ChEBI" id="CHEBI:58228"/>
        <dbReference type="ChEBI" id="CHEBI:76913"/>
        <dbReference type="ChEBI" id="CHEBI:139126"/>
        <dbReference type="ChEBI" id="CHEBI:456215"/>
    </reaction>
</comment>
<sequence length="758" mass="82680">MHLSVLGLVQGVGFRPFVYGLAQRLGLDGWVANDGEGVQIELEGELPNLQRFQQLLHQELPPLALIDRCEVVERPLQPERGFRIVQSRATEANTSVAADAAVCPDCLNELFDPANRRYRYPFINCTNCGPRYTITRRLPYDRPYTSMAEFQLCGGCQQEYDNPSDRRFHAQPNACARCGPELTLVDSAGETVEGDPIESTLRALRRGDILAIKGIGGFHLVCDADNSAAVERLRKRKARDAKPFAVMVANRASLESLVELDEASARRLESSAAPIMLLPRRQRDSTRLLAEGLAPGLDSLGVMLPYSPLHQLIFFEAAGRPTDAGWRSEPQSLRLVMTSANPAGEPLVIDNAEALAQLAGFVDGLLLHNRAIDCRCDDSVVQAGTPPMVVRRGRGLAPQILPLIPEGPPLLALGGWFKNSICLAKQQRAYVSPHIGDLNNANTCRFLEQSVEHMRRLFAVTPEAVACDLHPDFFSTRLAQQLAEQWRVPLVAVQHHHAHIAAVMSEHRLSGPVLGLALDGIGLGEDGSAWGGELLLLEGAGYQRLGQLRSLPLPGGDRAAREPWRIAAALLHLLGRNQEIESRLPYPGSPVVAQMLRQGLNCPPTSSAGRWFDGVAALLGVCAYNQFEARAAMSLESLAAGRCDFQGAHLPALENGQLDLLPLVSALVDEADPVRGAQRFHGALVIALEQWVMEAVQATGLERVALGGGCFLNRLLRETLCQRLRQNGVKVYLGEQLPCNDAGLSLGQAWVARQRLAR</sequence>
<dbReference type="NCBIfam" id="TIGR00143">
    <property type="entry name" value="hypF"/>
    <property type="match status" value="1"/>
</dbReference>
<evidence type="ECO:0000256" key="5">
    <source>
        <dbReference type="ARBA" id="ARBA00022771"/>
    </source>
</evidence>
<dbReference type="InterPro" id="IPR017945">
    <property type="entry name" value="DHBP_synth_RibB-like_a/b_dom"/>
</dbReference>
<dbReference type="Pfam" id="PF00708">
    <property type="entry name" value="Acylphosphatase"/>
    <property type="match status" value="1"/>
</dbReference>
<evidence type="ECO:0000256" key="3">
    <source>
        <dbReference type="ARBA" id="ARBA00022598"/>
    </source>
</evidence>
<dbReference type="Proteomes" id="UP000280792">
    <property type="component" value="Unassembled WGS sequence"/>
</dbReference>
<dbReference type="GO" id="GO:0016874">
    <property type="term" value="F:ligase activity"/>
    <property type="evidence" value="ECO:0007669"/>
    <property type="project" value="UniProtKB-UniRule"/>
</dbReference>
<name>A0A3P3VRM2_9GAMM</name>
<comment type="catalytic activity">
    <reaction evidence="9">
        <text>an acyl phosphate + H2O = a carboxylate + phosphate + H(+)</text>
        <dbReference type="Rhea" id="RHEA:14965"/>
        <dbReference type="ChEBI" id="CHEBI:15377"/>
        <dbReference type="ChEBI" id="CHEBI:15378"/>
        <dbReference type="ChEBI" id="CHEBI:29067"/>
        <dbReference type="ChEBI" id="CHEBI:43474"/>
        <dbReference type="ChEBI" id="CHEBI:59918"/>
        <dbReference type="EC" id="3.6.1.7"/>
    </reaction>
</comment>
<dbReference type="Gene3D" id="3.30.110.120">
    <property type="match status" value="1"/>
</dbReference>
<evidence type="ECO:0000256" key="7">
    <source>
        <dbReference type="ARBA" id="ARBA00048220"/>
    </source>
</evidence>
<dbReference type="InterPro" id="IPR055128">
    <property type="entry name" value="HypF_C_2"/>
</dbReference>
<dbReference type="Pfam" id="PF22521">
    <property type="entry name" value="HypF_C_2"/>
    <property type="match status" value="1"/>
</dbReference>
<dbReference type="InterPro" id="IPR041440">
    <property type="entry name" value="HypF_C"/>
</dbReference>
<comment type="caution">
    <text evidence="12">The sequence shown here is derived from an EMBL/GenBank/DDBJ whole genome shotgun (WGS) entry which is preliminary data.</text>
</comment>
<reference evidence="12 13" key="1">
    <citation type="submission" date="2018-08" db="EMBL/GenBank/DDBJ databases">
        <authorList>
            <person name="Khan S.A."/>
        </authorList>
    </citation>
    <scope>NUCLEOTIDE SEQUENCE [LARGE SCALE GENOMIC DNA]</scope>
    <source>
        <strain evidence="12 13">GTF-13</strain>
    </source>
</reference>
<dbReference type="InterPro" id="IPR051060">
    <property type="entry name" value="Carbamoyltrans_HypF-like"/>
</dbReference>
<dbReference type="EC" id="6.2.-.-" evidence="8"/>
<feature type="active site" evidence="9">
    <location>
        <position position="33"/>
    </location>
</feature>
<comment type="function">
    <text evidence="8">Involved in the maturation of [NiFe] hydrogenases. Along with HypE, it catalyzes the synthesis of the CN ligands of the active site iron of [NiFe]-hydrogenases. HypF functions as a carbamoyl transferase using carbamoylphosphate as a substrate and transferring the carboxamido moiety in an ATP-dependent reaction to the thiolate of the C-terminal cysteine of HypE yielding a protein-S-carboxamide.</text>
</comment>
<evidence type="ECO:0000256" key="4">
    <source>
        <dbReference type="ARBA" id="ARBA00022723"/>
    </source>
</evidence>
<dbReference type="PANTHER" id="PTHR42959">
    <property type="entry name" value="CARBAMOYLTRANSFERASE"/>
    <property type="match status" value="1"/>
</dbReference>
<evidence type="ECO:0000256" key="6">
    <source>
        <dbReference type="ARBA" id="ARBA00022833"/>
    </source>
</evidence>
<dbReference type="UniPathway" id="UPA00335"/>
<keyword evidence="13" id="KW-1185">Reference proteome</keyword>
<dbReference type="InterPro" id="IPR001792">
    <property type="entry name" value="Acylphosphatase-like_dom"/>
</dbReference>
<dbReference type="Gene3D" id="3.90.870.50">
    <property type="match status" value="1"/>
</dbReference>
<evidence type="ECO:0000313" key="12">
    <source>
        <dbReference type="EMBL" id="RRJ85395.1"/>
    </source>
</evidence>
<comment type="pathway">
    <text evidence="1 8">Protein modification; [NiFe] hydrogenase maturation.</text>
</comment>
<dbReference type="PROSITE" id="PS00150">
    <property type="entry name" value="ACYLPHOSPHATASE_1"/>
    <property type="match status" value="1"/>
</dbReference>
<evidence type="ECO:0000256" key="9">
    <source>
        <dbReference type="PROSITE-ProRule" id="PRU00520"/>
    </source>
</evidence>
<comment type="similarity">
    <text evidence="2 8">Belongs to the carbamoyltransferase HypF family.</text>
</comment>
<accession>A0A3P3VRM2</accession>
<organism evidence="12 13">
    <name type="scientific">Aestuariirhabdus litorea</name>
    <dbReference type="NCBI Taxonomy" id="2528527"/>
    <lineage>
        <taxon>Bacteria</taxon>
        <taxon>Pseudomonadati</taxon>
        <taxon>Pseudomonadota</taxon>
        <taxon>Gammaproteobacteria</taxon>
        <taxon>Oceanospirillales</taxon>
        <taxon>Aestuariirhabdaceae</taxon>
        <taxon>Aestuariirhabdus</taxon>
    </lineage>
</organism>
<protein>
    <recommendedName>
        <fullName evidence="8">Carbamoyltransferase HypF</fullName>
        <ecNumber evidence="8">6.2.-.-</ecNumber>
    </recommendedName>
</protein>
<keyword evidence="6" id="KW-0862">Zinc</keyword>
<dbReference type="SUPFAM" id="SSF55821">
    <property type="entry name" value="YrdC/RibB"/>
    <property type="match status" value="1"/>
</dbReference>
<dbReference type="SUPFAM" id="SSF54975">
    <property type="entry name" value="Acylphosphatase/BLUF domain-like"/>
    <property type="match status" value="1"/>
</dbReference>
<dbReference type="PANTHER" id="PTHR42959:SF1">
    <property type="entry name" value="CARBAMOYLTRANSFERASE HYPF"/>
    <property type="match status" value="1"/>
</dbReference>
<evidence type="ECO:0000256" key="8">
    <source>
        <dbReference type="PIRNR" id="PIRNR006256"/>
    </source>
</evidence>
<dbReference type="InterPro" id="IPR036046">
    <property type="entry name" value="Acylphosphatase-like_dom_sf"/>
</dbReference>
<evidence type="ECO:0000313" key="13">
    <source>
        <dbReference type="Proteomes" id="UP000280792"/>
    </source>
</evidence>
<dbReference type="Pfam" id="PF01300">
    <property type="entry name" value="Sua5_yciO_yrdC"/>
    <property type="match status" value="1"/>
</dbReference>
<dbReference type="PROSITE" id="PS51160">
    <property type="entry name" value="ACYLPHOSPHATASE_3"/>
    <property type="match status" value="1"/>
</dbReference>
<keyword evidence="9" id="KW-0378">Hydrolase</keyword>